<keyword evidence="1" id="KW-0812">Transmembrane</keyword>
<proteinExistence type="predicted"/>
<feature type="transmembrane region" description="Helical" evidence="1">
    <location>
        <begin position="6"/>
        <end position="24"/>
    </location>
</feature>
<dbReference type="Proteomes" id="UP000325788">
    <property type="component" value="Unassembled WGS sequence"/>
</dbReference>
<sequence>MVTANLATIIGLSCVAVALIAVFFSPYRRWLSFMFAGMMFWGLLEMIRLSIQVVFDVPMAYSYLAAVSLAMTMVTLLLFREDRRAERALSKRRYIEHTPVYEDDQQYSSR</sequence>
<feature type="transmembrane region" description="Helical" evidence="1">
    <location>
        <begin position="31"/>
        <end position="55"/>
    </location>
</feature>
<dbReference type="RefSeq" id="WP_016168889.1">
    <property type="nucleotide sequence ID" value="NZ_BBNK01000001.1"/>
</dbReference>
<accession>A0A5N4W9J3</accession>
<name>A0A5N4W9J3_9GAMM</name>
<protein>
    <submittedName>
        <fullName evidence="2">Uncharacterized protein</fullName>
    </submittedName>
</protein>
<dbReference type="NCBIfam" id="NF045538">
    <property type="entry name" value="AciT"/>
    <property type="match status" value="1"/>
</dbReference>
<evidence type="ECO:0000256" key="1">
    <source>
        <dbReference type="SAM" id="Phobius"/>
    </source>
</evidence>
<keyword evidence="1" id="KW-0472">Membrane</keyword>
<organism evidence="2 3">
    <name type="scientific">Acinetobacter tandoii</name>
    <dbReference type="NCBI Taxonomy" id="202954"/>
    <lineage>
        <taxon>Bacteria</taxon>
        <taxon>Pseudomonadati</taxon>
        <taxon>Pseudomonadota</taxon>
        <taxon>Gammaproteobacteria</taxon>
        <taxon>Moraxellales</taxon>
        <taxon>Moraxellaceae</taxon>
        <taxon>Acinetobacter</taxon>
    </lineage>
</organism>
<keyword evidence="1" id="KW-1133">Transmembrane helix</keyword>
<feature type="transmembrane region" description="Helical" evidence="1">
    <location>
        <begin position="61"/>
        <end position="79"/>
    </location>
</feature>
<evidence type="ECO:0000313" key="2">
    <source>
        <dbReference type="EMBL" id="KAB1853118.1"/>
    </source>
</evidence>
<evidence type="ECO:0000313" key="3">
    <source>
        <dbReference type="Proteomes" id="UP000325788"/>
    </source>
</evidence>
<dbReference type="EMBL" id="VXLD01000010">
    <property type="protein sequence ID" value="KAB1853118.1"/>
    <property type="molecule type" value="Genomic_DNA"/>
</dbReference>
<gene>
    <name evidence="2" type="ORF">F4W09_13350</name>
</gene>
<reference evidence="2 3" key="1">
    <citation type="submission" date="2019-09" db="EMBL/GenBank/DDBJ databases">
        <title>Draft genome sequence of Acinetobacter tandoii W4-4-4 isolated from environmental water sample.</title>
        <authorList>
            <person name="Wee S.K."/>
            <person name="Yan B."/>
            <person name="Mustaffa S.B."/>
            <person name="Yap E.P.H."/>
        </authorList>
    </citation>
    <scope>NUCLEOTIDE SEQUENCE [LARGE SCALE GENOMIC DNA]</scope>
    <source>
        <strain evidence="2 3">W4-4-4</strain>
    </source>
</reference>
<dbReference type="InterPro" id="IPR053771">
    <property type="entry name" value="AciT"/>
</dbReference>
<comment type="caution">
    <text evidence="2">The sequence shown here is derived from an EMBL/GenBank/DDBJ whole genome shotgun (WGS) entry which is preliminary data.</text>
</comment>
<dbReference type="AlphaFoldDB" id="A0A5N4W9J3"/>